<gene>
    <name evidence="11" type="ORF">HYPSUDRAFT_200686</name>
</gene>
<keyword evidence="4" id="KW-0999">Mitochondrion inner membrane</keyword>
<dbReference type="EMBL" id="KN817538">
    <property type="protein sequence ID" value="KJA24167.1"/>
    <property type="molecule type" value="Genomic_DNA"/>
</dbReference>
<sequence length="205" mass="22191">MLALRLARSAALKSATAQRRGLVTATVNHVDVSSTPQTATSSRVAPIPLSNIEAQWAKLSAEEKVSVHEQLELLQQKDWKELSIDEKKACESISPPGSVVWGSRRWLSPPGRVSAAYYVAFGPHGPRTPISQPGDNFKIFLGTIGLVGVSGLIFLFIQSRAPAPPKTINKEWQEASNERGLEMKLNPITGLSSEGYSGKGFVQSK</sequence>
<keyword evidence="12" id="KW-1185">Reference proteome</keyword>
<dbReference type="GO" id="GO:0005743">
    <property type="term" value="C:mitochondrial inner membrane"/>
    <property type="evidence" value="ECO:0007669"/>
    <property type="project" value="UniProtKB-SubCell"/>
</dbReference>
<evidence type="ECO:0000313" key="11">
    <source>
        <dbReference type="EMBL" id="KJA24167.1"/>
    </source>
</evidence>
<dbReference type="Gene3D" id="1.10.442.10">
    <property type="entry name" value="Cytochrome c oxidase subunit IV"/>
    <property type="match status" value="1"/>
</dbReference>
<evidence type="ECO:0000256" key="3">
    <source>
        <dbReference type="ARBA" id="ARBA00022692"/>
    </source>
</evidence>
<feature type="transmembrane region" description="Helical" evidence="10">
    <location>
        <begin position="139"/>
        <end position="157"/>
    </location>
</feature>
<comment type="subcellular location">
    <subcellularLocation>
        <location evidence="1">Mitochondrion inner membrane</location>
        <topology evidence="1">Single-pass membrane protein</topology>
    </subcellularLocation>
</comment>
<evidence type="ECO:0000256" key="8">
    <source>
        <dbReference type="ARBA" id="ARBA00023128"/>
    </source>
</evidence>
<evidence type="ECO:0000256" key="10">
    <source>
        <dbReference type="SAM" id="Phobius"/>
    </source>
</evidence>
<protein>
    <recommendedName>
        <fullName evidence="13">Cytochrome c oxidase subunit IV</fullName>
    </recommendedName>
</protein>
<dbReference type="PANTHER" id="PTHR10707:SF10">
    <property type="entry name" value="CYTOCHROME C OXIDASE SUBUNIT 4"/>
    <property type="match status" value="1"/>
</dbReference>
<evidence type="ECO:0000256" key="5">
    <source>
        <dbReference type="ARBA" id="ARBA00022946"/>
    </source>
</evidence>
<dbReference type="InterPro" id="IPR004203">
    <property type="entry name" value="Cyt_c_oxidase_su4_fam"/>
</dbReference>
<keyword evidence="8" id="KW-0496">Mitochondrion</keyword>
<keyword evidence="5" id="KW-0809">Transit peptide</keyword>
<keyword evidence="3 10" id="KW-0812">Transmembrane</keyword>
<dbReference type="CDD" id="cd00922">
    <property type="entry name" value="Cyt_c_Oxidase_IV"/>
    <property type="match status" value="1"/>
</dbReference>
<name>A0A0D2LAD4_HYPSF</name>
<evidence type="ECO:0000256" key="9">
    <source>
        <dbReference type="ARBA" id="ARBA00023136"/>
    </source>
</evidence>
<proteinExistence type="inferred from homology"/>
<reference evidence="12" key="1">
    <citation type="submission" date="2014-04" db="EMBL/GenBank/DDBJ databases">
        <title>Evolutionary Origins and Diversification of the Mycorrhizal Mutualists.</title>
        <authorList>
            <consortium name="DOE Joint Genome Institute"/>
            <consortium name="Mycorrhizal Genomics Consortium"/>
            <person name="Kohler A."/>
            <person name="Kuo A."/>
            <person name="Nagy L.G."/>
            <person name="Floudas D."/>
            <person name="Copeland A."/>
            <person name="Barry K.W."/>
            <person name="Cichocki N."/>
            <person name="Veneault-Fourrey C."/>
            <person name="LaButti K."/>
            <person name="Lindquist E.A."/>
            <person name="Lipzen A."/>
            <person name="Lundell T."/>
            <person name="Morin E."/>
            <person name="Murat C."/>
            <person name="Riley R."/>
            <person name="Ohm R."/>
            <person name="Sun H."/>
            <person name="Tunlid A."/>
            <person name="Henrissat B."/>
            <person name="Grigoriev I.V."/>
            <person name="Hibbett D.S."/>
            <person name="Martin F."/>
        </authorList>
    </citation>
    <scope>NUCLEOTIDE SEQUENCE [LARGE SCALE GENOMIC DNA]</scope>
    <source>
        <strain evidence="12">FD-334 SS-4</strain>
    </source>
</reference>
<evidence type="ECO:0000313" key="12">
    <source>
        <dbReference type="Proteomes" id="UP000054270"/>
    </source>
</evidence>
<dbReference type="PANTHER" id="PTHR10707">
    <property type="entry name" value="CYTOCHROME C OXIDASE SUBUNIT IV"/>
    <property type="match status" value="1"/>
</dbReference>
<keyword evidence="7" id="KW-0560">Oxidoreductase</keyword>
<evidence type="ECO:0000256" key="1">
    <source>
        <dbReference type="ARBA" id="ARBA00004434"/>
    </source>
</evidence>
<organism evidence="11 12">
    <name type="scientific">Hypholoma sublateritium (strain FD-334 SS-4)</name>
    <dbReference type="NCBI Taxonomy" id="945553"/>
    <lineage>
        <taxon>Eukaryota</taxon>
        <taxon>Fungi</taxon>
        <taxon>Dikarya</taxon>
        <taxon>Basidiomycota</taxon>
        <taxon>Agaricomycotina</taxon>
        <taxon>Agaricomycetes</taxon>
        <taxon>Agaricomycetidae</taxon>
        <taxon>Agaricales</taxon>
        <taxon>Agaricineae</taxon>
        <taxon>Strophariaceae</taxon>
        <taxon>Hypholoma</taxon>
    </lineage>
</organism>
<dbReference type="Pfam" id="PF02936">
    <property type="entry name" value="COX4"/>
    <property type="match status" value="1"/>
</dbReference>
<dbReference type="AlphaFoldDB" id="A0A0D2LAD4"/>
<keyword evidence="6 10" id="KW-1133">Transmembrane helix</keyword>
<dbReference type="OrthoDB" id="186013at2759"/>
<dbReference type="Proteomes" id="UP000054270">
    <property type="component" value="Unassembled WGS sequence"/>
</dbReference>
<evidence type="ECO:0000256" key="6">
    <source>
        <dbReference type="ARBA" id="ARBA00022989"/>
    </source>
</evidence>
<dbReference type="GO" id="GO:0045277">
    <property type="term" value="C:respiratory chain complex IV"/>
    <property type="evidence" value="ECO:0007669"/>
    <property type="project" value="InterPro"/>
</dbReference>
<dbReference type="SUPFAM" id="SSF81406">
    <property type="entry name" value="Mitochondrial cytochrome c oxidase subunit IV"/>
    <property type="match status" value="1"/>
</dbReference>
<keyword evidence="9 10" id="KW-0472">Membrane</keyword>
<evidence type="ECO:0000256" key="7">
    <source>
        <dbReference type="ARBA" id="ARBA00023002"/>
    </source>
</evidence>
<dbReference type="GO" id="GO:0016491">
    <property type="term" value="F:oxidoreductase activity"/>
    <property type="evidence" value="ECO:0007669"/>
    <property type="project" value="UniProtKB-KW"/>
</dbReference>
<dbReference type="OMA" id="WYISYGA"/>
<dbReference type="InterPro" id="IPR036639">
    <property type="entry name" value="Cyt_c_oxidase_su4_sf"/>
</dbReference>
<evidence type="ECO:0000256" key="4">
    <source>
        <dbReference type="ARBA" id="ARBA00022792"/>
    </source>
</evidence>
<accession>A0A0D2LAD4</accession>
<dbReference type="GO" id="GO:0006123">
    <property type="term" value="P:mitochondrial electron transport, cytochrome c to oxygen"/>
    <property type="evidence" value="ECO:0007669"/>
    <property type="project" value="InterPro"/>
</dbReference>
<evidence type="ECO:0000256" key="2">
    <source>
        <dbReference type="ARBA" id="ARBA00008135"/>
    </source>
</evidence>
<evidence type="ECO:0008006" key="13">
    <source>
        <dbReference type="Google" id="ProtNLM"/>
    </source>
</evidence>
<dbReference type="STRING" id="945553.A0A0D2LAD4"/>
<comment type="similarity">
    <text evidence="2">Belongs to the cytochrome c oxidase IV family.</text>
</comment>